<evidence type="ECO:0000256" key="5">
    <source>
        <dbReference type="ARBA" id="ARBA00022989"/>
    </source>
</evidence>
<keyword evidence="5 8" id="KW-1133">Transmembrane helix</keyword>
<evidence type="ECO:0000256" key="2">
    <source>
        <dbReference type="ARBA" id="ARBA00022448"/>
    </source>
</evidence>
<dbReference type="Gene3D" id="1.10.3730.20">
    <property type="match status" value="1"/>
</dbReference>
<protein>
    <submittedName>
        <fullName evidence="9">Multidrug efflux SMR transporter</fullName>
    </submittedName>
</protein>
<comment type="subcellular location">
    <subcellularLocation>
        <location evidence="1 7">Cell membrane</location>
        <topology evidence="1 7">Multi-pass membrane protein</topology>
    </subcellularLocation>
</comment>
<dbReference type="RefSeq" id="WP_278013606.1">
    <property type="nucleotide sequence ID" value="NZ_CP121208.1"/>
</dbReference>
<evidence type="ECO:0000256" key="3">
    <source>
        <dbReference type="ARBA" id="ARBA00022475"/>
    </source>
</evidence>
<dbReference type="InterPro" id="IPR000390">
    <property type="entry name" value="Small_drug/metabolite_transptr"/>
</dbReference>
<dbReference type="Proteomes" id="UP001215216">
    <property type="component" value="Chromosome"/>
</dbReference>
<keyword evidence="10" id="KW-1185">Reference proteome</keyword>
<gene>
    <name evidence="9" type="ORF">P7079_04170</name>
</gene>
<evidence type="ECO:0000256" key="7">
    <source>
        <dbReference type="RuleBase" id="RU003942"/>
    </source>
</evidence>
<keyword evidence="3" id="KW-1003">Cell membrane</keyword>
<feature type="transmembrane region" description="Helical" evidence="8">
    <location>
        <begin position="24"/>
        <end position="50"/>
    </location>
</feature>
<dbReference type="SUPFAM" id="SSF103481">
    <property type="entry name" value="Multidrug resistance efflux transporter EmrE"/>
    <property type="match status" value="1"/>
</dbReference>
<feature type="transmembrane region" description="Helical" evidence="8">
    <location>
        <begin position="83"/>
        <end position="103"/>
    </location>
</feature>
<reference evidence="9 10" key="1">
    <citation type="submission" date="2023-03" db="EMBL/GenBank/DDBJ databases">
        <title>Complete genome of Arcanobacterium canis strain DSM 25104 isolated in 2010 from a canine otitis externa in Germany.</title>
        <authorList>
            <person name="Borowiak M."/>
            <person name="Kreitlow A."/>
            <person name="Malorny B."/>
            <person name="Laemmler C."/>
            <person name="Prenger-Berninghoff E."/>
            <person name="Ploetz M."/>
            <person name="Abdulmawjood A."/>
        </authorList>
    </citation>
    <scope>NUCLEOTIDE SEQUENCE [LARGE SCALE GENOMIC DNA]</scope>
    <source>
        <strain evidence="9 10">DSM 25104</strain>
    </source>
</reference>
<feature type="transmembrane region" description="Helical" evidence="8">
    <location>
        <begin position="57"/>
        <end position="77"/>
    </location>
</feature>
<evidence type="ECO:0000256" key="4">
    <source>
        <dbReference type="ARBA" id="ARBA00022692"/>
    </source>
</evidence>
<evidence type="ECO:0000256" key="1">
    <source>
        <dbReference type="ARBA" id="ARBA00004651"/>
    </source>
</evidence>
<keyword evidence="6 8" id="KW-0472">Membrane</keyword>
<dbReference type="EMBL" id="CP121208">
    <property type="protein sequence ID" value="WFM84211.1"/>
    <property type="molecule type" value="Genomic_DNA"/>
</dbReference>
<organism evidence="9 10">
    <name type="scientific">Arcanobacterium canis</name>
    <dbReference type="NCBI Taxonomy" id="999183"/>
    <lineage>
        <taxon>Bacteria</taxon>
        <taxon>Bacillati</taxon>
        <taxon>Actinomycetota</taxon>
        <taxon>Actinomycetes</taxon>
        <taxon>Actinomycetales</taxon>
        <taxon>Actinomycetaceae</taxon>
        <taxon>Arcanobacterium</taxon>
    </lineage>
</organism>
<evidence type="ECO:0000313" key="9">
    <source>
        <dbReference type="EMBL" id="WFM84211.1"/>
    </source>
</evidence>
<sequence>MAWTVLIISGVCEAIWATALGQSHALTVFVPSVIFVVAMAVSMGGLGWALKRIPVGTAYAVWTGIGSALTVAYAMMWGDEPVSVPKIILISAIVACVAALKFVHDPLPSRKNIPDNAD</sequence>
<dbReference type="Pfam" id="PF00893">
    <property type="entry name" value="Multi_Drug_Res"/>
    <property type="match status" value="1"/>
</dbReference>
<comment type="similarity">
    <text evidence="7">Belongs to the drug/metabolite transporter (DMT) superfamily. Small multidrug resistance (SMR) (TC 2.A.7.1) family.</text>
</comment>
<dbReference type="PANTHER" id="PTHR30561">
    <property type="entry name" value="SMR FAMILY PROTON-DEPENDENT DRUG EFFLUX TRANSPORTER SUGE"/>
    <property type="match status" value="1"/>
</dbReference>
<name>A0ABY8G254_9ACTO</name>
<evidence type="ECO:0000313" key="10">
    <source>
        <dbReference type="Proteomes" id="UP001215216"/>
    </source>
</evidence>
<keyword evidence="4 7" id="KW-0812">Transmembrane</keyword>
<dbReference type="InterPro" id="IPR045324">
    <property type="entry name" value="Small_multidrug_res"/>
</dbReference>
<evidence type="ECO:0000256" key="6">
    <source>
        <dbReference type="ARBA" id="ARBA00023136"/>
    </source>
</evidence>
<keyword evidence="2" id="KW-0813">Transport</keyword>
<accession>A0ABY8G254</accession>
<dbReference type="PANTHER" id="PTHR30561:SF0">
    <property type="entry name" value="GUANIDINIUM EXPORTER"/>
    <property type="match status" value="1"/>
</dbReference>
<proteinExistence type="inferred from homology"/>
<evidence type="ECO:0000256" key="8">
    <source>
        <dbReference type="SAM" id="Phobius"/>
    </source>
</evidence>
<dbReference type="InterPro" id="IPR037185">
    <property type="entry name" value="EmrE-like"/>
</dbReference>